<evidence type="ECO:0000256" key="1">
    <source>
        <dbReference type="ARBA" id="ARBA00022741"/>
    </source>
</evidence>
<dbReference type="InterPro" id="IPR038718">
    <property type="entry name" value="SNF2-like_sf"/>
</dbReference>
<dbReference type="RefSeq" id="XP_037214243.1">
    <property type="nucleotide sequence ID" value="XM_037369037.1"/>
</dbReference>
<dbReference type="EMBL" id="JACAZF010000013">
    <property type="protein sequence ID" value="KAF7291121.1"/>
    <property type="molecule type" value="Genomic_DNA"/>
</dbReference>
<gene>
    <name evidence="7" type="ORF">MIND_01255200</name>
</gene>
<dbReference type="Gene3D" id="3.40.50.10810">
    <property type="entry name" value="Tandem AAA-ATPase domain"/>
    <property type="match status" value="1"/>
</dbReference>
<accession>A0A8H6VT85</accession>
<evidence type="ECO:0000256" key="4">
    <source>
        <dbReference type="SAM" id="MobiDB-lite"/>
    </source>
</evidence>
<keyword evidence="2" id="KW-0378">Hydrolase</keyword>
<organism evidence="7 8">
    <name type="scientific">Mycena indigotica</name>
    <dbReference type="NCBI Taxonomy" id="2126181"/>
    <lineage>
        <taxon>Eukaryota</taxon>
        <taxon>Fungi</taxon>
        <taxon>Dikarya</taxon>
        <taxon>Basidiomycota</taxon>
        <taxon>Agaricomycotina</taxon>
        <taxon>Agaricomycetes</taxon>
        <taxon>Agaricomycetidae</taxon>
        <taxon>Agaricales</taxon>
        <taxon>Marasmiineae</taxon>
        <taxon>Mycenaceae</taxon>
        <taxon>Mycena</taxon>
    </lineage>
</organism>
<dbReference type="OrthoDB" id="423559at2759"/>
<comment type="caution">
    <text evidence="7">The sequence shown here is derived from an EMBL/GenBank/DDBJ whole genome shotgun (WGS) entry which is preliminary data.</text>
</comment>
<reference evidence="7" key="1">
    <citation type="submission" date="2020-05" db="EMBL/GenBank/DDBJ databases">
        <title>Mycena genomes resolve the evolution of fungal bioluminescence.</title>
        <authorList>
            <person name="Tsai I.J."/>
        </authorList>
    </citation>
    <scope>NUCLEOTIDE SEQUENCE</scope>
    <source>
        <strain evidence="7">171206Taipei</strain>
    </source>
</reference>
<dbReference type="PROSITE" id="PS51194">
    <property type="entry name" value="HELICASE_CTER"/>
    <property type="match status" value="1"/>
</dbReference>
<evidence type="ECO:0000259" key="5">
    <source>
        <dbReference type="PROSITE" id="PS51192"/>
    </source>
</evidence>
<dbReference type="AlphaFoldDB" id="A0A8H6VT85"/>
<keyword evidence="3" id="KW-0067">ATP-binding</keyword>
<name>A0A8H6VT85_9AGAR</name>
<proteinExistence type="predicted"/>
<dbReference type="GO" id="GO:0006281">
    <property type="term" value="P:DNA repair"/>
    <property type="evidence" value="ECO:0007669"/>
    <property type="project" value="TreeGrafter"/>
</dbReference>
<dbReference type="InterPro" id="IPR049730">
    <property type="entry name" value="SNF2/RAD54-like_C"/>
</dbReference>
<dbReference type="InterPro" id="IPR001650">
    <property type="entry name" value="Helicase_C-like"/>
</dbReference>
<evidence type="ECO:0000313" key="7">
    <source>
        <dbReference type="EMBL" id="KAF7291121.1"/>
    </source>
</evidence>
<dbReference type="PROSITE" id="PS51192">
    <property type="entry name" value="HELICASE_ATP_BIND_1"/>
    <property type="match status" value="1"/>
</dbReference>
<evidence type="ECO:0000259" key="6">
    <source>
        <dbReference type="PROSITE" id="PS51194"/>
    </source>
</evidence>
<keyword evidence="1" id="KW-0547">Nucleotide-binding</keyword>
<feature type="domain" description="Helicase C-terminal" evidence="6">
    <location>
        <begin position="456"/>
        <end position="619"/>
    </location>
</feature>
<dbReference type="SMART" id="SM00490">
    <property type="entry name" value="HELICc"/>
    <property type="match status" value="1"/>
</dbReference>
<sequence>MPRTSAPLIKPEPPPSWLDASEEIPLPDQAPSRTKEEAKNDLRKLLDSGAFNCSFTGDQSTLPGFKDGVRLKPHQVKGRLWMRQRENPPEKFGGLLCDDMGVGKTLQTIACILDRLPTKEEAAQGWSHSTLIVAPLAVLEHWATEIQTKTNGLRVIKYHDSTRGRLSLAKADVVVTTYGIVRSEHTREKPTALFSTKWLRVVLDEAHTIKNSKTETAKACFSLQARFRWCLTATPMQNAVEDFYSLFHFLRIKPVNDWTRFQSEISKPIDKGNGNAGLAMKRLQVVLKHVLLRRLKTQLDELKLPTRTVTLVSCHFSDDELAFYKALKAYSNTIVKRIMKNSDLHGGTKYINILVMLLRLRQACDHPRLVLEDYKEALEELDSEESVMPKVFLDGDKDTDDESADQENKCGTCAIRLTRKNMAGKDWPGTCINCAALQVQAENLSSPFRASTKVNQILRLLKKIACLGGNQKTVIFSQWTSFLDLLEPFLLAMNIRFTRYDGKLGTNERAAALKEIADDARVTVILVSLKAGGQGLNLTCCNHVILVDMWWNPAVEEQAFDRTHRVGQKRDVHIYKLRVEETVEDRILELQDRKRRVTNMALSQSREETDVRLNLEELLNLFK</sequence>
<dbReference type="InterPro" id="IPR000330">
    <property type="entry name" value="SNF2_N"/>
</dbReference>
<keyword evidence="8" id="KW-1185">Reference proteome</keyword>
<dbReference type="SUPFAM" id="SSF52540">
    <property type="entry name" value="P-loop containing nucleoside triphosphate hydrolases"/>
    <property type="match status" value="2"/>
</dbReference>
<dbReference type="PANTHER" id="PTHR45626:SF14">
    <property type="entry name" value="ATP-DEPENDENT DNA HELICASE (EUROFUNG)"/>
    <property type="match status" value="1"/>
</dbReference>
<feature type="region of interest" description="Disordered" evidence="4">
    <location>
        <begin position="1"/>
        <end position="39"/>
    </location>
</feature>
<dbReference type="GO" id="GO:0016787">
    <property type="term" value="F:hydrolase activity"/>
    <property type="evidence" value="ECO:0007669"/>
    <property type="project" value="UniProtKB-KW"/>
</dbReference>
<dbReference type="InterPro" id="IPR014001">
    <property type="entry name" value="Helicase_ATP-bd"/>
</dbReference>
<dbReference type="Pfam" id="PF00176">
    <property type="entry name" value="SNF2-rel_dom"/>
    <property type="match status" value="1"/>
</dbReference>
<evidence type="ECO:0000313" key="8">
    <source>
        <dbReference type="Proteomes" id="UP000636479"/>
    </source>
</evidence>
<dbReference type="Proteomes" id="UP000636479">
    <property type="component" value="Unassembled WGS sequence"/>
</dbReference>
<dbReference type="SMART" id="SM00487">
    <property type="entry name" value="DEXDc"/>
    <property type="match status" value="1"/>
</dbReference>
<dbReference type="CDD" id="cd18008">
    <property type="entry name" value="DEXDc_SHPRH-like"/>
    <property type="match status" value="1"/>
</dbReference>
<dbReference type="InterPro" id="IPR050628">
    <property type="entry name" value="SNF2_RAD54_helicase_TF"/>
</dbReference>
<dbReference type="InterPro" id="IPR027417">
    <property type="entry name" value="P-loop_NTPase"/>
</dbReference>
<evidence type="ECO:0000256" key="2">
    <source>
        <dbReference type="ARBA" id="ARBA00022801"/>
    </source>
</evidence>
<dbReference type="GO" id="GO:0005524">
    <property type="term" value="F:ATP binding"/>
    <property type="evidence" value="ECO:0007669"/>
    <property type="project" value="UniProtKB-KW"/>
</dbReference>
<dbReference type="GeneID" id="59351553"/>
<dbReference type="Pfam" id="PF00271">
    <property type="entry name" value="Helicase_C"/>
    <property type="match status" value="1"/>
</dbReference>
<dbReference type="GO" id="GO:0008094">
    <property type="term" value="F:ATP-dependent activity, acting on DNA"/>
    <property type="evidence" value="ECO:0007669"/>
    <property type="project" value="TreeGrafter"/>
</dbReference>
<feature type="domain" description="Helicase ATP-binding" evidence="5">
    <location>
        <begin position="85"/>
        <end position="253"/>
    </location>
</feature>
<dbReference type="PANTHER" id="PTHR45626">
    <property type="entry name" value="TRANSCRIPTION TERMINATION FACTOR 2-RELATED"/>
    <property type="match status" value="1"/>
</dbReference>
<dbReference type="GO" id="GO:0005634">
    <property type="term" value="C:nucleus"/>
    <property type="evidence" value="ECO:0007669"/>
    <property type="project" value="TreeGrafter"/>
</dbReference>
<dbReference type="CDD" id="cd18793">
    <property type="entry name" value="SF2_C_SNF"/>
    <property type="match status" value="1"/>
</dbReference>
<evidence type="ECO:0000256" key="3">
    <source>
        <dbReference type="ARBA" id="ARBA00022840"/>
    </source>
</evidence>
<protein>
    <submittedName>
        <fullName evidence="7">DNA repair protein RAD5</fullName>
    </submittedName>
</protein>
<dbReference type="Gene3D" id="3.40.50.300">
    <property type="entry name" value="P-loop containing nucleotide triphosphate hydrolases"/>
    <property type="match status" value="1"/>
</dbReference>